<comment type="caution">
    <text evidence="1">The sequence shown here is derived from an EMBL/GenBank/DDBJ whole genome shotgun (WGS) entry which is preliminary data.</text>
</comment>
<keyword evidence="2" id="KW-1185">Reference proteome</keyword>
<dbReference type="SUPFAM" id="SSF48371">
    <property type="entry name" value="ARM repeat"/>
    <property type="match status" value="1"/>
</dbReference>
<sequence length="95" mass="11020">MKGTALVKMVRCSKDFDAFIEAFQKANDELELQEDNDTKKLLEFLTIVEQRSLTKSMNDHHVIQYCLKNFSIEDNKHILNVVIDNYVEIALDKNG</sequence>
<proteinExistence type="predicted"/>
<accession>A0AAD4P4M1</accession>
<protein>
    <submittedName>
        <fullName evidence="1">Stress-inducible protein</fullName>
    </submittedName>
</protein>
<organism evidence="1 2">
    <name type="scientific">Perilla frutescens var. hirtella</name>
    <name type="common">Perilla citriodora</name>
    <name type="synonym">Perilla setoyensis</name>
    <dbReference type="NCBI Taxonomy" id="608512"/>
    <lineage>
        <taxon>Eukaryota</taxon>
        <taxon>Viridiplantae</taxon>
        <taxon>Streptophyta</taxon>
        <taxon>Embryophyta</taxon>
        <taxon>Tracheophyta</taxon>
        <taxon>Spermatophyta</taxon>
        <taxon>Magnoliopsida</taxon>
        <taxon>eudicotyledons</taxon>
        <taxon>Gunneridae</taxon>
        <taxon>Pentapetalae</taxon>
        <taxon>asterids</taxon>
        <taxon>lamiids</taxon>
        <taxon>Lamiales</taxon>
        <taxon>Lamiaceae</taxon>
        <taxon>Nepetoideae</taxon>
        <taxon>Elsholtzieae</taxon>
        <taxon>Perilla</taxon>
    </lineage>
</organism>
<dbReference type="Gene3D" id="1.25.10.10">
    <property type="entry name" value="Leucine-rich Repeat Variant"/>
    <property type="match status" value="1"/>
</dbReference>
<name>A0AAD4P4M1_PERFH</name>
<evidence type="ECO:0000313" key="2">
    <source>
        <dbReference type="Proteomes" id="UP001190926"/>
    </source>
</evidence>
<gene>
    <name evidence="1" type="ORF">C2S53_017141</name>
</gene>
<dbReference type="AlphaFoldDB" id="A0AAD4P4M1"/>
<dbReference type="EMBL" id="SDAM02000165">
    <property type="protein sequence ID" value="KAH6826614.1"/>
    <property type="molecule type" value="Genomic_DNA"/>
</dbReference>
<dbReference type="InterPro" id="IPR016024">
    <property type="entry name" value="ARM-type_fold"/>
</dbReference>
<dbReference type="Proteomes" id="UP001190926">
    <property type="component" value="Unassembled WGS sequence"/>
</dbReference>
<evidence type="ECO:0000313" key="1">
    <source>
        <dbReference type="EMBL" id="KAH6826614.1"/>
    </source>
</evidence>
<reference evidence="1 2" key="1">
    <citation type="journal article" date="2021" name="Nat. Commun.">
        <title>Incipient diploidization of the medicinal plant Perilla within 10,000 years.</title>
        <authorList>
            <person name="Zhang Y."/>
            <person name="Shen Q."/>
            <person name="Leng L."/>
            <person name="Zhang D."/>
            <person name="Chen S."/>
            <person name="Shi Y."/>
            <person name="Ning Z."/>
            <person name="Chen S."/>
        </authorList>
    </citation>
    <scope>NUCLEOTIDE SEQUENCE [LARGE SCALE GENOMIC DNA]</scope>
    <source>
        <strain evidence="2">cv. PC099</strain>
    </source>
</reference>
<dbReference type="InterPro" id="IPR011989">
    <property type="entry name" value="ARM-like"/>
</dbReference>